<keyword evidence="5" id="KW-1185">Reference proteome</keyword>
<name>A0A8J2SIL3_9STRA</name>
<sequence>MRSLLAFGCLAACAGMSAPVSRRPNAFSAKTSPAAPRRGPALAPPAGRDRRPRRRPLTLETARHLLNKGALSHDDAVAAVRSATRLAQSPAPRHKTRPTRNDVDAFVRDVLNAPSRSWEPTERLCAVALDAHARDGDVKATRQLIRAARSLGGVQPGPVSFCILIKAVGRRGEKLPSGREKRTLTKSVDEAIKGCARNSVPDAVLLNAAVDAYARLGAVDDALHLVGSFGDYGVQADARAYNAALKALVRRPRDALALRRRMRAANVKPTAVTNATLINTIALHNPARAQRLLPTLVRDDFARDRDALNAATAAYTSVVGAFASQGAERAAYDVAGLMRRRSVPLNAVTFAELFRAASTATKGSKRARRIRGLWRRLTKDRIRPTRGCYDVAIASLIGDVPDPACLRLALDLSATMRADVGWSTTTLNLILAALYASDARAKEARSTYDAPVASDRNAKLRAAERLFDRAERDPRTCAPPDCATYTIALRARARRGDLDGCRQAFRSLRDSPTLSVDNVAATSMLVALARAGALSEMWRLLEDMRNVEMCEDLPTPDADAVEVVVRALARARSGVAADKAIALYERHFGTRGDLGAPSEACVQAVLLACARKAPPPKGLFDLKRSVRDDVKAAREVLDGLEGRLPSDTVRDLRQYARETLAQCETETWRDGAGQRPGGRWTEPESASDRLFSQKGWNSVDSGFKLF</sequence>
<dbReference type="PANTHER" id="PTHR47447:SF17">
    <property type="entry name" value="OS12G0638900 PROTEIN"/>
    <property type="match status" value="1"/>
</dbReference>
<reference evidence="4" key="1">
    <citation type="submission" date="2021-11" db="EMBL/GenBank/DDBJ databases">
        <authorList>
            <consortium name="Genoscope - CEA"/>
            <person name="William W."/>
        </authorList>
    </citation>
    <scope>NUCLEOTIDE SEQUENCE</scope>
</reference>
<dbReference type="Pfam" id="PF01535">
    <property type="entry name" value="PPR"/>
    <property type="match status" value="1"/>
</dbReference>
<evidence type="ECO:0008006" key="6">
    <source>
        <dbReference type="Google" id="ProtNLM"/>
    </source>
</evidence>
<dbReference type="EMBL" id="CAKKNE010000002">
    <property type="protein sequence ID" value="CAH0368326.1"/>
    <property type="molecule type" value="Genomic_DNA"/>
</dbReference>
<dbReference type="InterPro" id="IPR002885">
    <property type="entry name" value="PPR_rpt"/>
</dbReference>
<dbReference type="InterPro" id="IPR011990">
    <property type="entry name" value="TPR-like_helical_dom_sf"/>
</dbReference>
<evidence type="ECO:0000256" key="2">
    <source>
        <dbReference type="SAM" id="MobiDB-lite"/>
    </source>
</evidence>
<comment type="caution">
    <text evidence="4">The sequence shown here is derived from an EMBL/GenBank/DDBJ whole genome shotgun (WGS) entry which is preliminary data.</text>
</comment>
<evidence type="ECO:0000313" key="4">
    <source>
        <dbReference type="EMBL" id="CAH0368326.1"/>
    </source>
</evidence>
<dbReference type="Gene3D" id="1.25.40.10">
    <property type="entry name" value="Tetratricopeptide repeat domain"/>
    <property type="match status" value="2"/>
</dbReference>
<gene>
    <name evidence="4" type="ORF">PECAL_2P13880</name>
</gene>
<dbReference type="AlphaFoldDB" id="A0A8J2SIL3"/>
<accession>A0A8J2SIL3</accession>
<dbReference type="Proteomes" id="UP000789595">
    <property type="component" value="Unassembled WGS sequence"/>
</dbReference>
<proteinExistence type="predicted"/>
<evidence type="ECO:0000256" key="3">
    <source>
        <dbReference type="SAM" id="SignalP"/>
    </source>
</evidence>
<dbReference type="PANTHER" id="PTHR47447">
    <property type="entry name" value="OS03G0856100 PROTEIN"/>
    <property type="match status" value="1"/>
</dbReference>
<feature type="chain" id="PRO_5035286886" description="Pentacotripeptide-repeat region of PRORP domain-containing protein" evidence="3">
    <location>
        <begin position="20"/>
        <end position="706"/>
    </location>
</feature>
<organism evidence="4 5">
    <name type="scientific">Pelagomonas calceolata</name>
    <dbReference type="NCBI Taxonomy" id="35677"/>
    <lineage>
        <taxon>Eukaryota</taxon>
        <taxon>Sar</taxon>
        <taxon>Stramenopiles</taxon>
        <taxon>Ochrophyta</taxon>
        <taxon>Pelagophyceae</taxon>
        <taxon>Pelagomonadales</taxon>
        <taxon>Pelagomonadaceae</taxon>
        <taxon>Pelagomonas</taxon>
    </lineage>
</organism>
<protein>
    <recommendedName>
        <fullName evidence="6">Pentacotripeptide-repeat region of PRORP domain-containing protein</fullName>
    </recommendedName>
</protein>
<keyword evidence="3" id="KW-0732">Signal</keyword>
<evidence type="ECO:0000313" key="5">
    <source>
        <dbReference type="Proteomes" id="UP000789595"/>
    </source>
</evidence>
<feature type="region of interest" description="Disordered" evidence="2">
    <location>
        <begin position="21"/>
        <end position="54"/>
    </location>
</feature>
<dbReference type="OrthoDB" id="185373at2759"/>
<evidence type="ECO:0000256" key="1">
    <source>
        <dbReference type="ARBA" id="ARBA00022737"/>
    </source>
</evidence>
<feature type="compositionally biased region" description="Low complexity" evidence="2">
    <location>
        <begin position="33"/>
        <end position="46"/>
    </location>
</feature>
<feature type="signal peptide" evidence="3">
    <location>
        <begin position="1"/>
        <end position="19"/>
    </location>
</feature>
<keyword evidence="1" id="KW-0677">Repeat</keyword>
<feature type="region of interest" description="Disordered" evidence="2">
    <location>
        <begin position="667"/>
        <end position="687"/>
    </location>
</feature>